<feature type="domain" description="SH2" evidence="15">
    <location>
        <begin position="184"/>
        <end position="286"/>
    </location>
</feature>
<dbReference type="SMART" id="SM00252">
    <property type="entry name" value="SH2"/>
    <property type="match status" value="1"/>
</dbReference>
<dbReference type="GO" id="GO:0030182">
    <property type="term" value="P:neuron differentiation"/>
    <property type="evidence" value="ECO:0007669"/>
    <property type="project" value="UniProtKB-ARBA"/>
</dbReference>
<dbReference type="Gene3D" id="3.30.505.10">
    <property type="entry name" value="SH2 domain"/>
    <property type="match status" value="1"/>
</dbReference>
<keyword evidence="7" id="KW-0862">Zinc</keyword>
<dbReference type="InterPro" id="IPR017907">
    <property type="entry name" value="Znf_RING_CS"/>
</dbReference>
<dbReference type="Gene3D" id="3.30.40.10">
    <property type="entry name" value="Zinc/RING finger domain, C3HC4 (zinc finger)"/>
    <property type="match status" value="1"/>
</dbReference>
<dbReference type="SUPFAM" id="SSF57850">
    <property type="entry name" value="RING/U-box"/>
    <property type="match status" value="1"/>
</dbReference>
<dbReference type="SUPFAM" id="SSF56112">
    <property type="entry name" value="Protein kinase-like (PK-like)"/>
    <property type="match status" value="1"/>
</dbReference>
<feature type="binding site" evidence="13">
    <location>
        <position position="339"/>
    </location>
    <ligand>
        <name>ATP</name>
        <dbReference type="ChEBI" id="CHEBI:30616"/>
    </ligand>
</feature>
<keyword evidence="10 14" id="KW-0829">Tyrosine-protein kinase</keyword>
<dbReference type="InterPro" id="IPR000980">
    <property type="entry name" value="SH2"/>
</dbReference>
<keyword evidence="2 14" id="KW-0808">Transferase</keyword>
<dbReference type="Gene3D" id="1.10.510.10">
    <property type="entry name" value="Transferase(Phosphotransferase) domain 1"/>
    <property type="match status" value="1"/>
</dbReference>
<dbReference type="SUPFAM" id="SSF55550">
    <property type="entry name" value="SH2 domain"/>
    <property type="match status" value="1"/>
</dbReference>
<evidence type="ECO:0000256" key="11">
    <source>
        <dbReference type="PROSITE-ProRule" id="PRU00175"/>
    </source>
</evidence>
<keyword evidence="18" id="KW-1185">Reference proteome</keyword>
<comment type="catalytic activity">
    <reaction evidence="14">
        <text>L-tyrosyl-[protein] + ATP = O-phospho-L-tyrosyl-[protein] + ADP + H(+)</text>
        <dbReference type="Rhea" id="RHEA:10596"/>
        <dbReference type="Rhea" id="RHEA-COMP:10136"/>
        <dbReference type="Rhea" id="RHEA-COMP:20101"/>
        <dbReference type="ChEBI" id="CHEBI:15378"/>
        <dbReference type="ChEBI" id="CHEBI:30616"/>
        <dbReference type="ChEBI" id="CHEBI:46858"/>
        <dbReference type="ChEBI" id="CHEBI:61978"/>
        <dbReference type="ChEBI" id="CHEBI:456216"/>
        <dbReference type="EC" id="2.7.10.2"/>
    </reaction>
</comment>
<evidence type="ECO:0000256" key="5">
    <source>
        <dbReference type="ARBA" id="ARBA00022771"/>
    </source>
</evidence>
<accession>A0A6P7S4R8</accession>
<proteinExistence type="inferred from homology"/>
<feature type="domain" description="RING-type" evidence="17">
    <location>
        <begin position="58"/>
        <end position="103"/>
    </location>
</feature>
<dbReference type="Pfam" id="PF13445">
    <property type="entry name" value="zf-RING_UBOX"/>
    <property type="match status" value="1"/>
</dbReference>
<dbReference type="GO" id="GO:0008270">
    <property type="term" value="F:zinc ion binding"/>
    <property type="evidence" value="ECO:0007669"/>
    <property type="project" value="UniProtKB-KW"/>
</dbReference>
<dbReference type="SMART" id="SM00184">
    <property type="entry name" value="RING"/>
    <property type="match status" value="1"/>
</dbReference>
<evidence type="ECO:0000259" key="15">
    <source>
        <dbReference type="PROSITE" id="PS50001"/>
    </source>
</evidence>
<dbReference type="GO" id="GO:0005524">
    <property type="term" value="F:ATP binding"/>
    <property type="evidence" value="ECO:0007669"/>
    <property type="project" value="UniProtKB-UniRule"/>
</dbReference>
<gene>
    <name evidence="19" type="primary">LOC115209142</name>
</gene>
<keyword evidence="9" id="KW-0472">Membrane</keyword>
<organism evidence="18 19">
    <name type="scientific">Octopus sinensis</name>
    <name type="common">East Asian common octopus</name>
    <dbReference type="NCBI Taxonomy" id="2607531"/>
    <lineage>
        <taxon>Eukaryota</taxon>
        <taxon>Metazoa</taxon>
        <taxon>Spiralia</taxon>
        <taxon>Lophotrochozoa</taxon>
        <taxon>Mollusca</taxon>
        <taxon>Cephalopoda</taxon>
        <taxon>Coleoidea</taxon>
        <taxon>Octopodiformes</taxon>
        <taxon>Octopoda</taxon>
        <taxon>Incirrata</taxon>
        <taxon>Octopodidae</taxon>
        <taxon>Octopus</taxon>
    </lineage>
</organism>
<comment type="subcellular location">
    <subcellularLocation>
        <location evidence="1">Endomembrane system</location>
    </subcellularLocation>
</comment>
<evidence type="ECO:0000256" key="6">
    <source>
        <dbReference type="ARBA" id="ARBA00022777"/>
    </source>
</evidence>
<evidence type="ECO:0000259" key="17">
    <source>
        <dbReference type="PROSITE" id="PS50089"/>
    </source>
</evidence>
<evidence type="ECO:0000256" key="13">
    <source>
        <dbReference type="PROSITE-ProRule" id="PRU10141"/>
    </source>
</evidence>
<evidence type="ECO:0000256" key="4">
    <source>
        <dbReference type="ARBA" id="ARBA00022741"/>
    </source>
</evidence>
<evidence type="ECO:0000256" key="7">
    <source>
        <dbReference type="ARBA" id="ARBA00022833"/>
    </source>
</evidence>
<keyword evidence="5 11" id="KW-0863">Zinc-finger</keyword>
<dbReference type="PROSITE" id="PS00518">
    <property type="entry name" value="ZF_RING_1"/>
    <property type="match status" value="1"/>
</dbReference>
<dbReference type="GO" id="GO:0012505">
    <property type="term" value="C:endomembrane system"/>
    <property type="evidence" value="ECO:0007669"/>
    <property type="project" value="UniProtKB-SubCell"/>
</dbReference>
<keyword evidence="8 13" id="KW-0067">ATP-binding</keyword>
<dbReference type="KEGG" id="osn:115209142"/>
<dbReference type="PRINTS" id="PR00401">
    <property type="entry name" value="SH2DOMAIN"/>
</dbReference>
<dbReference type="InterPro" id="IPR001841">
    <property type="entry name" value="Znf_RING"/>
</dbReference>
<name>A0A6P7S4R8_9MOLL</name>
<dbReference type="Pfam" id="PF07714">
    <property type="entry name" value="PK_Tyr_Ser-Thr"/>
    <property type="match status" value="1"/>
</dbReference>
<dbReference type="PROSITE" id="PS00107">
    <property type="entry name" value="PROTEIN_KINASE_ATP"/>
    <property type="match status" value="1"/>
</dbReference>
<comment type="similarity">
    <text evidence="14">Belongs to the protein kinase superfamily. Tyr protein kinase family.</text>
</comment>
<evidence type="ECO:0000256" key="1">
    <source>
        <dbReference type="ARBA" id="ARBA00004308"/>
    </source>
</evidence>
<dbReference type="InterPro" id="IPR000719">
    <property type="entry name" value="Prot_kinase_dom"/>
</dbReference>
<dbReference type="InterPro" id="IPR013083">
    <property type="entry name" value="Znf_RING/FYVE/PHD"/>
</dbReference>
<keyword evidence="4 13" id="KW-0547">Nucleotide-binding</keyword>
<dbReference type="PROSITE" id="PS50011">
    <property type="entry name" value="PROTEIN_KINASE_DOM"/>
    <property type="match status" value="1"/>
</dbReference>
<dbReference type="GO" id="GO:0004715">
    <property type="term" value="F:non-membrane spanning protein tyrosine kinase activity"/>
    <property type="evidence" value="ECO:0007669"/>
    <property type="project" value="UniProtKB-EC"/>
</dbReference>
<dbReference type="InterPro" id="IPR001245">
    <property type="entry name" value="Ser-Thr/Tyr_kinase_cat_dom"/>
</dbReference>
<keyword evidence="12" id="KW-0727">SH2 domain</keyword>
<dbReference type="InterPro" id="IPR017441">
    <property type="entry name" value="Protein_kinase_ATP_BS"/>
</dbReference>
<dbReference type="PANTHER" id="PTHR24418">
    <property type="entry name" value="TYROSINE-PROTEIN KINASE"/>
    <property type="match status" value="1"/>
</dbReference>
<evidence type="ECO:0000259" key="16">
    <source>
        <dbReference type="PROSITE" id="PS50011"/>
    </source>
</evidence>
<dbReference type="RefSeq" id="XP_029633162.1">
    <property type="nucleotide sequence ID" value="XM_029777302.2"/>
</dbReference>
<dbReference type="InterPro" id="IPR027370">
    <property type="entry name" value="Znf-RING_euk"/>
</dbReference>
<dbReference type="InterPro" id="IPR050198">
    <property type="entry name" value="Non-receptor_tyrosine_kinases"/>
</dbReference>
<dbReference type="AlphaFoldDB" id="A0A6P7S4R8"/>
<feature type="domain" description="Protein kinase" evidence="16">
    <location>
        <begin position="311"/>
        <end position="564"/>
    </location>
</feature>
<dbReference type="PROSITE" id="PS50001">
    <property type="entry name" value="SH2"/>
    <property type="match status" value="1"/>
</dbReference>
<evidence type="ECO:0000256" key="10">
    <source>
        <dbReference type="ARBA" id="ARBA00023137"/>
    </source>
</evidence>
<dbReference type="InterPro" id="IPR036860">
    <property type="entry name" value="SH2_dom_sf"/>
</dbReference>
<dbReference type="InterPro" id="IPR011009">
    <property type="entry name" value="Kinase-like_dom_sf"/>
</dbReference>
<dbReference type="Pfam" id="PF00017">
    <property type="entry name" value="SH2"/>
    <property type="match status" value="1"/>
</dbReference>
<evidence type="ECO:0000256" key="8">
    <source>
        <dbReference type="ARBA" id="ARBA00022840"/>
    </source>
</evidence>
<evidence type="ECO:0000313" key="18">
    <source>
        <dbReference type="Proteomes" id="UP000515154"/>
    </source>
</evidence>
<dbReference type="CDD" id="cd16584">
    <property type="entry name" value="RING-HC_TRIM56_C-V"/>
    <property type="match status" value="1"/>
</dbReference>
<evidence type="ECO:0000256" key="2">
    <source>
        <dbReference type="ARBA" id="ARBA00022679"/>
    </source>
</evidence>
<dbReference type="PROSITE" id="PS50089">
    <property type="entry name" value="ZF_RING_2"/>
    <property type="match status" value="1"/>
</dbReference>
<dbReference type="EC" id="2.7.10.2" evidence="14"/>
<evidence type="ECO:0000313" key="19">
    <source>
        <dbReference type="RefSeq" id="XP_029633162.1"/>
    </source>
</evidence>
<dbReference type="FunFam" id="1.10.510.10:FF:001512">
    <property type="entry name" value="Receptor tyrosine-protein kinase erbB-2"/>
    <property type="match status" value="1"/>
</dbReference>
<reference evidence="19" key="1">
    <citation type="submission" date="2025-08" db="UniProtKB">
        <authorList>
            <consortium name="RefSeq"/>
        </authorList>
    </citation>
    <scope>IDENTIFICATION</scope>
</reference>
<keyword evidence="3" id="KW-0479">Metal-binding</keyword>
<keyword evidence="6 14" id="KW-0418">Kinase</keyword>
<evidence type="ECO:0000256" key="9">
    <source>
        <dbReference type="ARBA" id="ARBA00023136"/>
    </source>
</evidence>
<protein>
    <recommendedName>
        <fullName evidence="14">Tyrosine-protein kinase</fullName>
        <ecNumber evidence="14">2.7.10.2</ecNumber>
    </recommendedName>
</protein>
<dbReference type="Proteomes" id="UP000515154">
    <property type="component" value="Linkage group LG3"/>
</dbReference>
<dbReference type="PRINTS" id="PR00109">
    <property type="entry name" value="TYRKINASE"/>
</dbReference>
<evidence type="ECO:0000256" key="12">
    <source>
        <dbReference type="PROSITE-ProRule" id="PRU00191"/>
    </source>
</evidence>
<dbReference type="GO" id="GO:0048468">
    <property type="term" value="P:cell development"/>
    <property type="evidence" value="ECO:0007669"/>
    <property type="project" value="UniProtKB-ARBA"/>
</dbReference>
<evidence type="ECO:0000256" key="3">
    <source>
        <dbReference type="ARBA" id="ARBA00022723"/>
    </source>
</evidence>
<sequence length="571" mass="65289">MCENSLPMEDVVILNRVAVLPDDSFNHVLQCSNNEWLKMAKAGQYTLKEKIQEEFLECKICFEPYVKPKALPCLHSFCAECLKDYVRKNPDKNAMRFCCPICRKEIPMPPRGIDDFQDNFWLLSLSNSLEEGEDECRTSCNGKNARSNVWTTQKWNHQAKNVTTASNPLYPPSFQELKLRGFDWYFGKVSRNASEEWLLHPGLQKGSFLIRQGEALPDTYTLSVRDCDELRGYLVKHYKILSKKNGDNEKDHYYITAKRTFSTLEELVSHYSVVADGLCCKLTQICDKPRSLLWAMDRGKPDEFMTTKDTLQLVKKIGSGQFAEVYYAKWNNQVEAAVKMQKKDCVTTAAFLDEAQILKSIQHNNIVKLLAVCSDEPVYLVTEYMVNGRLSQYLREGKGKQLGLTSLLWISAQIAGGMAYMETENFIHRNLGARNILVGDQNLVKIAGFGMSKVADDPDFNFRKGLFSGLKMAVKWMAPEVLLYNKYSTKADIWSFGIVLMEIFSYGKEPYDSMGSKEAFEKVQSGYRMPCPQYCPAEIYNVALTCWNINAPRRPSFDFLNSFLHDCHSTS</sequence>
<evidence type="ECO:0000256" key="14">
    <source>
        <dbReference type="RuleBase" id="RU362096"/>
    </source>
</evidence>
<dbReference type="GO" id="GO:0050793">
    <property type="term" value="P:regulation of developmental process"/>
    <property type="evidence" value="ECO:0007669"/>
    <property type="project" value="UniProtKB-ARBA"/>
</dbReference>